<dbReference type="STRING" id="264198.Reut_A0700"/>
<protein>
    <recommendedName>
        <fullName evidence="8">Porphobilinogen deaminase</fullName>
        <shortName evidence="8">PBG</shortName>
        <ecNumber evidence="8">2.5.1.61</ecNumber>
    </recommendedName>
    <alternativeName>
        <fullName evidence="8">Hydroxymethylbilane synthase</fullName>
        <shortName evidence="8">HMBS</shortName>
    </alternativeName>
    <alternativeName>
        <fullName evidence="8">Pre-uroporphyrinogen synthase</fullName>
    </alternativeName>
</protein>
<evidence type="ECO:0000256" key="8">
    <source>
        <dbReference type="HAMAP-Rule" id="MF_00260"/>
    </source>
</evidence>
<dbReference type="InterPro" id="IPR022417">
    <property type="entry name" value="Porphobilin_deaminase_N"/>
</dbReference>
<accession>Q474V1</accession>
<dbReference type="Gene3D" id="3.30.160.40">
    <property type="entry name" value="Porphobilinogen deaminase, C-terminal domain"/>
    <property type="match status" value="1"/>
</dbReference>
<dbReference type="EC" id="2.5.1.61" evidence="8"/>
<dbReference type="KEGG" id="reu:Reut_A0700"/>
<evidence type="ECO:0000256" key="5">
    <source>
        <dbReference type="ARBA" id="ARBA00022679"/>
    </source>
</evidence>
<comment type="subunit">
    <text evidence="4 8">Monomer.</text>
</comment>
<dbReference type="InterPro" id="IPR022418">
    <property type="entry name" value="Porphobilinogen_deaminase_C"/>
</dbReference>
<dbReference type="PROSITE" id="PS00533">
    <property type="entry name" value="PORPHOBILINOGEN_DEAM"/>
    <property type="match status" value="1"/>
</dbReference>
<dbReference type="eggNOG" id="COG0181">
    <property type="taxonomic scope" value="Bacteria"/>
</dbReference>
<dbReference type="PANTHER" id="PTHR11557">
    <property type="entry name" value="PORPHOBILINOGEN DEAMINASE"/>
    <property type="match status" value="1"/>
</dbReference>
<reference evidence="11" key="1">
    <citation type="submission" date="2005-08" db="EMBL/GenBank/DDBJ databases">
        <title>Complete sequence of Chromosome1 of Ralstonia eutropha JMP134.</title>
        <authorList>
            <person name="Copeland A."/>
            <person name="Lucas S."/>
            <person name="Lapidus A."/>
            <person name="Barry K."/>
            <person name="Detter J.C."/>
            <person name="Glavina T."/>
            <person name="Hammon N."/>
            <person name="Israni S."/>
            <person name="Pitluck S."/>
            <person name="Goltsman E."/>
            <person name="Martinez M."/>
            <person name="Schmutz J."/>
            <person name="Larimer F."/>
            <person name="Land M."/>
            <person name="Lykidis A."/>
            <person name="Richardson P."/>
        </authorList>
    </citation>
    <scope>NUCLEOTIDE SEQUENCE</scope>
    <source>
        <strain evidence="11">JMP134</strain>
    </source>
</reference>
<dbReference type="UniPathway" id="UPA00251">
    <property type="reaction ID" value="UER00319"/>
</dbReference>
<evidence type="ECO:0000256" key="4">
    <source>
        <dbReference type="ARBA" id="ARBA00011245"/>
    </source>
</evidence>
<dbReference type="FunFam" id="3.40.190.10:FF:000005">
    <property type="entry name" value="Porphobilinogen deaminase"/>
    <property type="match status" value="1"/>
</dbReference>
<proteinExistence type="inferred from homology"/>
<sequence length="334" mass="35070">MHASAFPTSSTAVSSSLPHKLVIASRESRLAMWQAEYVRAALQQYYPACDVSILGMTTRGDQILDRTLSKVGGKGLFVKELEFAMAEGRADLAVHSLKDVPMELPDGFALTAVMEREDPRDALVSSTFASLEEMPAGTVVGTSSLRREAALRARYPHLVIKPLRGNLDTRLGKLDRGEYGAIILAAAGLKRLGLGDRIRALIAPEASLPAAGQGALGIEILSTRPDVAAWLSPLNHQPTALAVTAERAVSRMLGGSCQVPLAAHARWVGDQLRLDAFVAMPDGSRQTRASAAGLVVDAAAAEALGASAARDLLSQGAAEILAALADTPAPQDPA</sequence>
<dbReference type="SUPFAM" id="SSF53850">
    <property type="entry name" value="Periplasmic binding protein-like II"/>
    <property type="match status" value="1"/>
</dbReference>
<evidence type="ECO:0000256" key="3">
    <source>
        <dbReference type="ARBA" id="ARBA00005638"/>
    </source>
</evidence>
<feature type="domain" description="Porphobilinogen deaminase N-terminal" evidence="9">
    <location>
        <begin position="21"/>
        <end position="226"/>
    </location>
</feature>
<dbReference type="InterPro" id="IPR022419">
    <property type="entry name" value="Porphobilin_deaminase_cofac_BS"/>
</dbReference>
<dbReference type="Pfam" id="PF03900">
    <property type="entry name" value="Porphobil_deamC"/>
    <property type="match status" value="1"/>
</dbReference>
<dbReference type="Gene3D" id="3.40.190.10">
    <property type="entry name" value="Periplasmic binding protein-like II"/>
    <property type="match status" value="2"/>
</dbReference>
<evidence type="ECO:0000259" key="10">
    <source>
        <dbReference type="Pfam" id="PF03900"/>
    </source>
</evidence>
<dbReference type="InterPro" id="IPR000860">
    <property type="entry name" value="HemC"/>
</dbReference>
<dbReference type="AlphaFoldDB" id="Q474V1"/>
<dbReference type="EMBL" id="CP000090">
    <property type="protein sequence ID" value="AAZ60082.1"/>
    <property type="molecule type" value="Genomic_DNA"/>
</dbReference>
<dbReference type="GO" id="GO:0005737">
    <property type="term" value="C:cytoplasm"/>
    <property type="evidence" value="ECO:0007669"/>
    <property type="project" value="UniProtKB-UniRule"/>
</dbReference>
<feature type="domain" description="Porphobilinogen deaminase C-terminal" evidence="10">
    <location>
        <begin position="241"/>
        <end position="313"/>
    </location>
</feature>
<dbReference type="InterPro" id="IPR036803">
    <property type="entry name" value="Porphobilinogen_deaminase_C_sf"/>
</dbReference>
<dbReference type="CDD" id="cd13646">
    <property type="entry name" value="PBP2_EcHMBS_like"/>
    <property type="match status" value="1"/>
</dbReference>
<keyword evidence="5 8" id="KW-0808">Transferase</keyword>
<dbReference type="HOGENOM" id="CLU_019704_0_2_4"/>
<evidence type="ECO:0000256" key="1">
    <source>
        <dbReference type="ARBA" id="ARBA00002869"/>
    </source>
</evidence>
<dbReference type="Pfam" id="PF01379">
    <property type="entry name" value="Porphobil_deam"/>
    <property type="match status" value="1"/>
</dbReference>
<dbReference type="SUPFAM" id="SSF54782">
    <property type="entry name" value="Porphobilinogen deaminase (hydroxymethylbilane synthase), C-terminal domain"/>
    <property type="match status" value="1"/>
</dbReference>
<comment type="catalytic activity">
    <reaction evidence="7 8">
        <text>4 porphobilinogen + H2O = hydroxymethylbilane + 4 NH4(+)</text>
        <dbReference type="Rhea" id="RHEA:13185"/>
        <dbReference type="ChEBI" id="CHEBI:15377"/>
        <dbReference type="ChEBI" id="CHEBI:28938"/>
        <dbReference type="ChEBI" id="CHEBI:57845"/>
        <dbReference type="ChEBI" id="CHEBI:58126"/>
        <dbReference type="EC" id="2.5.1.61"/>
    </reaction>
</comment>
<dbReference type="OrthoDB" id="9810298at2"/>
<keyword evidence="6 8" id="KW-0627">Porphyrin biosynthesis</keyword>
<dbReference type="NCBIfam" id="TIGR00212">
    <property type="entry name" value="hemC"/>
    <property type="match status" value="1"/>
</dbReference>
<evidence type="ECO:0000256" key="6">
    <source>
        <dbReference type="ARBA" id="ARBA00023244"/>
    </source>
</evidence>
<name>Q474V1_CUPPJ</name>
<comment type="miscellaneous">
    <text evidence="8">The porphobilinogen subunits are added to the dipyrromethane group.</text>
</comment>
<dbReference type="GO" id="GO:0004418">
    <property type="term" value="F:hydroxymethylbilane synthase activity"/>
    <property type="evidence" value="ECO:0007669"/>
    <property type="project" value="UniProtKB-UniRule"/>
</dbReference>
<evidence type="ECO:0000259" key="9">
    <source>
        <dbReference type="Pfam" id="PF01379"/>
    </source>
</evidence>
<dbReference type="FunFam" id="3.40.190.10:FF:000004">
    <property type="entry name" value="Porphobilinogen deaminase"/>
    <property type="match status" value="1"/>
</dbReference>
<dbReference type="PANTHER" id="PTHR11557:SF0">
    <property type="entry name" value="PORPHOBILINOGEN DEAMINASE"/>
    <property type="match status" value="1"/>
</dbReference>
<evidence type="ECO:0000313" key="11">
    <source>
        <dbReference type="EMBL" id="AAZ60082.1"/>
    </source>
</evidence>
<dbReference type="GO" id="GO:0006782">
    <property type="term" value="P:protoporphyrinogen IX biosynthetic process"/>
    <property type="evidence" value="ECO:0007669"/>
    <property type="project" value="UniProtKB-UniRule"/>
</dbReference>
<dbReference type="PRINTS" id="PR00151">
    <property type="entry name" value="PORPHBDMNASE"/>
</dbReference>
<dbReference type="HAMAP" id="MF_00260">
    <property type="entry name" value="Porphobil_deam"/>
    <property type="match status" value="1"/>
</dbReference>
<comment type="function">
    <text evidence="1 8">Tetrapolymerization of the monopyrrole PBG into the hydroxymethylbilane pre-uroporphyrinogen in several discrete steps.</text>
</comment>
<comment type="similarity">
    <text evidence="3 8">Belongs to the HMBS family.</text>
</comment>
<comment type="pathway">
    <text evidence="2">Porphyrin-containing compound metabolism; protoporphyrin-IX biosynthesis; coproporphyrinogen-III from 5-aminolevulinate: step 2/4.</text>
</comment>
<dbReference type="PIRSF" id="PIRSF001438">
    <property type="entry name" value="4pyrrol_synth_OHMeBilane_synth"/>
    <property type="match status" value="1"/>
</dbReference>
<organism evidence="11">
    <name type="scientific">Cupriavidus pinatubonensis (strain JMP 134 / LMG 1197)</name>
    <name type="common">Cupriavidus necator (strain JMP 134)</name>
    <dbReference type="NCBI Taxonomy" id="264198"/>
    <lineage>
        <taxon>Bacteria</taxon>
        <taxon>Pseudomonadati</taxon>
        <taxon>Pseudomonadota</taxon>
        <taxon>Betaproteobacteria</taxon>
        <taxon>Burkholderiales</taxon>
        <taxon>Burkholderiaceae</taxon>
        <taxon>Cupriavidus</taxon>
    </lineage>
</organism>
<comment type="cofactor">
    <cofactor evidence="8">
        <name>dipyrromethane</name>
        <dbReference type="ChEBI" id="CHEBI:60342"/>
    </cofactor>
    <text evidence="8">Binds 1 dipyrromethane group covalently.</text>
</comment>
<evidence type="ECO:0000256" key="2">
    <source>
        <dbReference type="ARBA" id="ARBA00004735"/>
    </source>
</evidence>
<feature type="modified residue" description="S-(dipyrrolylmethanemethyl)cysteine" evidence="8">
    <location>
        <position position="257"/>
    </location>
</feature>
<gene>
    <name evidence="8" type="primary">hemC</name>
    <name evidence="11" type="ordered locus">Reut_A0700</name>
</gene>
<evidence type="ECO:0000256" key="7">
    <source>
        <dbReference type="ARBA" id="ARBA00048169"/>
    </source>
</evidence>